<evidence type="ECO:0000313" key="2">
    <source>
        <dbReference type="EMBL" id="GFO20751.1"/>
    </source>
</evidence>
<dbReference type="Proteomes" id="UP000735302">
    <property type="component" value="Unassembled WGS sequence"/>
</dbReference>
<gene>
    <name evidence="2" type="ORF">PoB_004725600</name>
</gene>
<name>A0AAV4BK15_9GAST</name>
<evidence type="ECO:0000256" key="1">
    <source>
        <dbReference type="SAM" id="MobiDB-lite"/>
    </source>
</evidence>
<evidence type="ECO:0000313" key="3">
    <source>
        <dbReference type="Proteomes" id="UP000735302"/>
    </source>
</evidence>
<accession>A0AAV4BK15</accession>
<feature type="region of interest" description="Disordered" evidence="1">
    <location>
        <begin position="90"/>
        <end position="111"/>
    </location>
</feature>
<comment type="caution">
    <text evidence="2">The sequence shown here is derived from an EMBL/GenBank/DDBJ whole genome shotgun (WGS) entry which is preliminary data.</text>
</comment>
<keyword evidence="3" id="KW-1185">Reference proteome</keyword>
<sequence length="111" mass="12134">MPTNATWTNEVPKYQKPSAGNRCDTATGISSATSDIVRRGRVSVTLSRDLHKIKISLVARQAGPEIHEIIKATCAKKKRNPIVGFLAISQDPRCNRPAETHTQTSDESPLP</sequence>
<feature type="compositionally biased region" description="Polar residues" evidence="1">
    <location>
        <begin position="100"/>
        <end position="111"/>
    </location>
</feature>
<protein>
    <submittedName>
        <fullName evidence="2">Uncharacterized protein</fullName>
    </submittedName>
</protein>
<proteinExistence type="predicted"/>
<reference evidence="2 3" key="1">
    <citation type="journal article" date="2021" name="Elife">
        <title>Chloroplast acquisition without the gene transfer in kleptoplastic sea slugs, Plakobranchus ocellatus.</title>
        <authorList>
            <person name="Maeda T."/>
            <person name="Takahashi S."/>
            <person name="Yoshida T."/>
            <person name="Shimamura S."/>
            <person name="Takaki Y."/>
            <person name="Nagai Y."/>
            <person name="Toyoda A."/>
            <person name="Suzuki Y."/>
            <person name="Arimoto A."/>
            <person name="Ishii H."/>
            <person name="Satoh N."/>
            <person name="Nishiyama T."/>
            <person name="Hasebe M."/>
            <person name="Maruyama T."/>
            <person name="Minagawa J."/>
            <person name="Obokata J."/>
            <person name="Shigenobu S."/>
        </authorList>
    </citation>
    <scope>NUCLEOTIDE SEQUENCE [LARGE SCALE GENOMIC DNA]</scope>
</reference>
<dbReference type="EMBL" id="BLXT01005191">
    <property type="protein sequence ID" value="GFO20751.1"/>
    <property type="molecule type" value="Genomic_DNA"/>
</dbReference>
<dbReference type="AlphaFoldDB" id="A0AAV4BK15"/>
<feature type="region of interest" description="Disordered" evidence="1">
    <location>
        <begin position="1"/>
        <end position="26"/>
    </location>
</feature>
<organism evidence="2 3">
    <name type="scientific">Plakobranchus ocellatus</name>
    <dbReference type="NCBI Taxonomy" id="259542"/>
    <lineage>
        <taxon>Eukaryota</taxon>
        <taxon>Metazoa</taxon>
        <taxon>Spiralia</taxon>
        <taxon>Lophotrochozoa</taxon>
        <taxon>Mollusca</taxon>
        <taxon>Gastropoda</taxon>
        <taxon>Heterobranchia</taxon>
        <taxon>Euthyneura</taxon>
        <taxon>Panpulmonata</taxon>
        <taxon>Sacoglossa</taxon>
        <taxon>Placobranchoidea</taxon>
        <taxon>Plakobranchidae</taxon>
        <taxon>Plakobranchus</taxon>
    </lineage>
</organism>